<dbReference type="STRING" id="426701.SAMN04488098_100454"/>
<proteinExistence type="predicted"/>
<sequence length="340" mass="37494">MVGSSPAVLQETDIDTSSQVGLVGWKLIPGMARQFDISQFIVSALETVAGKDKLVNATALLVGPENGARVTINANEAAHYEYGAALASDAVLDAMNGLTVGVSELEMGNRLNRDGQYNNVVTIGAFGDRFIKGNLYPTDNRLVKGDKVALTVSYKGGLSSRSGYAVTNEEELAGVDEGYLEEVVMPYFEAYHYWLTNLKIGLRGGDFYDAFNNFYPQDTYGWHLCPGHLTADEEWLSSPFYKGSEAVVQSGMLFQVDFIPSQTGHNGVSAESTVLLADDELKQAIRVDYPDMWKRIESRRAYLRDELGIQLPEDVLPMAGTLAYYRPYMLNNEYALTIEN</sequence>
<organism evidence="1 2">
    <name type="scientific">Alkalibacterium thalassium</name>
    <dbReference type="NCBI Taxonomy" id="426701"/>
    <lineage>
        <taxon>Bacteria</taxon>
        <taxon>Bacillati</taxon>
        <taxon>Bacillota</taxon>
        <taxon>Bacilli</taxon>
        <taxon>Lactobacillales</taxon>
        <taxon>Carnobacteriaceae</taxon>
        <taxon>Alkalibacterium</taxon>
    </lineage>
</organism>
<dbReference type="InterPro" id="IPR036005">
    <property type="entry name" value="Creatinase/aminopeptidase-like"/>
</dbReference>
<dbReference type="Proteomes" id="UP000199433">
    <property type="component" value="Unassembled WGS sequence"/>
</dbReference>
<keyword evidence="2" id="KW-1185">Reference proteome</keyword>
<name>A0A1G8WKX6_9LACT</name>
<dbReference type="EMBL" id="FNFK01000004">
    <property type="protein sequence ID" value="SDJ78999.1"/>
    <property type="molecule type" value="Genomic_DNA"/>
</dbReference>
<dbReference type="SUPFAM" id="SSF55920">
    <property type="entry name" value="Creatinase/aminopeptidase"/>
    <property type="match status" value="1"/>
</dbReference>
<evidence type="ECO:0008006" key="3">
    <source>
        <dbReference type="Google" id="ProtNLM"/>
    </source>
</evidence>
<accession>A0A1G8WKX6</accession>
<reference evidence="2" key="1">
    <citation type="submission" date="2016-10" db="EMBL/GenBank/DDBJ databases">
        <authorList>
            <person name="Varghese N."/>
            <person name="Submissions S."/>
        </authorList>
    </citation>
    <scope>NUCLEOTIDE SEQUENCE [LARGE SCALE GENOMIC DNA]</scope>
    <source>
        <strain evidence="2">DSM 19181</strain>
    </source>
</reference>
<evidence type="ECO:0000313" key="1">
    <source>
        <dbReference type="EMBL" id="SDJ78999.1"/>
    </source>
</evidence>
<gene>
    <name evidence="1" type="ORF">SAMN04488098_100454</name>
</gene>
<protein>
    <recommendedName>
        <fullName evidence="3">Xaa-Pro aminopeptidase</fullName>
    </recommendedName>
</protein>
<evidence type="ECO:0000313" key="2">
    <source>
        <dbReference type="Proteomes" id="UP000199433"/>
    </source>
</evidence>
<dbReference type="Gene3D" id="3.90.230.10">
    <property type="entry name" value="Creatinase/methionine aminopeptidase superfamily"/>
    <property type="match status" value="1"/>
</dbReference>
<dbReference type="AlphaFoldDB" id="A0A1G8WKX6"/>